<dbReference type="Pfam" id="PF14559">
    <property type="entry name" value="TPR_19"/>
    <property type="match status" value="1"/>
</dbReference>
<dbReference type="SUPFAM" id="SSF48452">
    <property type="entry name" value="TPR-like"/>
    <property type="match status" value="1"/>
</dbReference>
<feature type="compositionally biased region" description="Polar residues" evidence="2">
    <location>
        <begin position="303"/>
        <end position="313"/>
    </location>
</feature>
<dbReference type="SMART" id="SM00028">
    <property type="entry name" value="TPR"/>
    <property type="match status" value="3"/>
</dbReference>
<keyword evidence="3" id="KW-0472">Membrane</keyword>
<dbReference type="AlphaFoldDB" id="A0A1G2Q3X9"/>
<accession>A0A1G2Q3X9</accession>
<evidence type="ECO:0000256" key="1">
    <source>
        <dbReference type="PROSITE-ProRule" id="PRU00339"/>
    </source>
</evidence>
<name>A0A1G2Q3X9_9BACT</name>
<protein>
    <submittedName>
        <fullName evidence="4">Uncharacterized protein</fullName>
    </submittedName>
</protein>
<evidence type="ECO:0000313" key="5">
    <source>
        <dbReference type="Proteomes" id="UP000177575"/>
    </source>
</evidence>
<feature type="compositionally biased region" description="Basic residues" evidence="2">
    <location>
        <begin position="293"/>
        <end position="302"/>
    </location>
</feature>
<keyword evidence="3" id="KW-0812">Transmembrane</keyword>
<dbReference type="PANTHER" id="PTHR12558">
    <property type="entry name" value="CELL DIVISION CYCLE 16,23,27"/>
    <property type="match status" value="1"/>
</dbReference>
<reference evidence="4 5" key="1">
    <citation type="journal article" date="2016" name="Nat. Commun.">
        <title>Thousands of microbial genomes shed light on interconnected biogeochemical processes in an aquifer system.</title>
        <authorList>
            <person name="Anantharaman K."/>
            <person name="Brown C.T."/>
            <person name="Hug L.A."/>
            <person name="Sharon I."/>
            <person name="Castelle C.J."/>
            <person name="Probst A.J."/>
            <person name="Thomas B.C."/>
            <person name="Singh A."/>
            <person name="Wilkins M.J."/>
            <person name="Karaoz U."/>
            <person name="Brodie E.L."/>
            <person name="Williams K.H."/>
            <person name="Hubbard S.S."/>
            <person name="Banfield J.F."/>
        </authorList>
    </citation>
    <scope>NUCLEOTIDE SEQUENCE [LARGE SCALE GENOMIC DNA]</scope>
</reference>
<organism evidence="4 5">
    <name type="scientific">Candidatus Veblenbacteria bacterium RIFOXYB1_FULL_43_13</name>
    <dbReference type="NCBI Taxonomy" id="1802426"/>
    <lineage>
        <taxon>Bacteria</taxon>
        <taxon>Candidatus Vebleniibacteriota</taxon>
    </lineage>
</organism>
<keyword evidence="1" id="KW-0802">TPR repeat</keyword>
<dbReference type="EMBL" id="MHTC01000020">
    <property type="protein sequence ID" value="OHA55290.1"/>
    <property type="molecule type" value="Genomic_DNA"/>
</dbReference>
<keyword evidence="3" id="KW-1133">Transmembrane helix</keyword>
<evidence type="ECO:0000256" key="3">
    <source>
        <dbReference type="SAM" id="Phobius"/>
    </source>
</evidence>
<dbReference type="Pfam" id="PF13432">
    <property type="entry name" value="TPR_16"/>
    <property type="match status" value="1"/>
</dbReference>
<dbReference type="PROSITE" id="PS50005">
    <property type="entry name" value="TPR"/>
    <property type="match status" value="1"/>
</dbReference>
<sequence length="313" mass="35502">MALDSILVFLIVGGIIALVVLVIRKIPILRITNPGEVGKFEQQQVRYQLVLNRLKRQLAKYKQRLVALWSKSGTSKITPEKSITHKLSELEEFLKKTIAERTSPQKTMADYLAQAEEATKQEKYNEAESAYLEVIRLDPHQLSAYQGLGEVYLDQRDFEAAREVYEFLLKHGRAATSSLGLARVASGQGRLEEARDEYIGALQLTSIAQPRMELAQILCQMGDYTEALKYLKEAKKIEPQNPKILDFYIEVSILNGQLIQARDGLEALKQANPENQKIAEFARTIRELEQKQKAKKPSRKGRSTNFGLPTSKR</sequence>
<comment type="caution">
    <text evidence="4">The sequence shown here is derived from an EMBL/GenBank/DDBJ whole genome shotgun (WGS) entry which is preliminary data.</text>
</comment>
<feature type="repeat" description="TPR" evidence="1">
    <location>
        <begin position="208"/>
        <end position="241"/>
    </location>
</feature>
<dbReference type="Pfam" id="PF13181">
    <property type="entry name" value="TPR_8"/>
    <property type="match status" value="1"/>
</dbReference>
<evidence type="ECO:0000313" key="4">
    <source>
        <dbReference type="EMBL" id="OHA55290.1"/>
    </source>
</evidence>
<dbReference type="InterPro" id="IPR019734">
    <property type="entry name" value="TPR_rpt"/>
</dbReference>
<evidence type="ECO:0000256" key="2">
    <source>
        <dbReference type="SAM" id="MobiDB-lite"/>
    </source>
</evidence>
<feature type="region of interest" description="Disordered" evidence="2">
    <location>
        <begin position="290"/>
        <end position="313"/>
    </location>
</feature>
<feature type="transmembrane region" description="Helical" evidence="3">
    <location>
        <begin position="6"/>
        <end position="23"/>
    </location>
</feature>
<dbReference type="PANTHER" id="PTHR12558:SF13">
    <property type="entry name" value="CELL DIVISION CYCLE PROTEIN 27 HOMOLOG"/>
    <property type="match status" value="1"/>
</dbReference>
<proteinExistence type="predicted"/>
<dbReference type="Proteomes" id="UP000177575">
    <property type="component" value="Unassembled WGS sequence"/>
</dbReference>
<dbReference type="InterPro" id="IPR011990">
    <property type="entry name" value="TPR-like_helical_dom_sf"/>
</dbReference>
<gene>
    <name evidence="4" type="ORF">A2388_03385</name>
</gene>
<dbReference type="Gene3D" id="1.25.40.10">
    <property type="entry name" value="Tetratricopeptide repeat domain"/>
    <property type="match status" value="2"/>
</dbReference>